<evidence type="ECO:0000313" key="3">
    <source>
        <dbReference type="Proteomes" id="UP000316770"/>
    </source>
</evidence>
<dbReference type="Gene3D" id="3.40.50.1820">
    <property type="entry name" value="alpha/beta hydrolase"/>
    <property type="match status" value="1"/>
</dbReference>
<dbReference type="InterPro" id="IPR051218">
    <property type="entry name" value="Sec_MonoDiacylglyc_Lipase"/>
</dbReference>
<dbReference type="PANTHER" id="PTHR45856">
    <property type="entry name" value="ALPHA/BETA-HYDROLASES SUPERFAMILY PROTEIN"/>
    <property type="match status" value="1"/>
</dbReference>
<keyword evidence="3" id="KW-1185">Reference proteome</keyword>
<dbReference type="InterPro" id="IPR002921">
    <property type="entry name" value="Fungal_lipase-type"/>
</dbReference>
<feature type="domain" description="Fungal lipase-type" evidence="1">
    <location>
        <begin position="115"/>
        <end position="240"/>
    </location>
</feature>
<dbReference type="PANTHER" id="PTHR45856:SF21">
    <property type="entry name" value="FUNGAL LIPASE-LIKE DOMAIN-CONTAINING PROTEIN"/>
    <property type="match status" value="1"/>
</dbReference>
<dbReference type="SUPFAM" id="SSF53474">
    <property type="entry name" value="alpha/beta-Hydrolases"/>
    <property type="match status" value="1"/>
</dbReference>
<gene>
    <name evidence="2" type="ORF">Mal33_22480</name>
</gene>
<dbReference type="InterPro" id="IPR029058">
    <property type="entry name" value="AB_hydrolase_fold"/>
</dbReference>
<dbReference type="AlphaFoldDB" id="A0A518IT50"/>
<dbReference type="GO" id="GO:0006629">
    <property type="term" value="P:lipid metabolic process"/>
    <property type="evidence" value="ECO:0007669"/>
    <property type="project" value="InterPro"/>
</dbReference>
<reference evidence="2 3" key="1">
    <citation type="submission" date="2019-02" db="EMBL/GenBank/DDBJ databases">
        <title>Deep-cultivation of Planctomycetes and their phenomic and genomic characterization uncovers novel biology.</title>
        <authorList>
            <person name="Wiegand S."/>
            <person name="Jogler M."/>
            <person name="Boedeker C."/>
            <person name="Pinto D."/>
            <person name="Vollmers J."/>
            <person name="Rivas-Marin E."/>
            <person name="Kohn T."/>
            <person name="Peeters S.H."/>
            <person name="Heuer A."/>
            <person name="Rast P."/>
            <person name="Oberbeckmann S."/>
            <person name="Bunk B."/>
            <person name="Jeske O."/>
            <person name="Meyerdierks A."/>
            <person name="Storesund J.E."/>
            <person name="Kallscheuer N."/>
            <person name="Luecker S."/>
            <person name="Lage O.M."/>
            <person name="Pohl T."/>
            <person name="Merkel B.J."/>
            <person name="Hornburger P."/>
            <person name="Mueller R.-W."/>
            <person name="Bruemmer F."/>
            <person name="Labrenz M."/>
            <person name="Spormann A.M."/>
            <person name="Op den Camp H."/>
            <person name="Overmann J."/>
            <person name="Amann R."/>
            <person name="Jetten M.S.M."/>
            <person name="Mascher T."/>
            <person name="Medema M.H."/>
            <person name="Devos D.P."/>
            <person name="Kaster A.-K."/>
            <person name="Ovreas L."/>
            <person name="Rohde M."/>
            <person name="Galperin M.Y."/>
            <person name="Jogler C."/>
        </authorList>
    </citation>
    <scope>NUCLEOTIDE SEQUENCE [LARGE SCALE GENOMIC DNA]</scope>
    <source>
        <strain evidence="2 3">Mal33</strain>
    </source>
</reference>
<sequence>MLFGGIGGFLAVLLVIIVGLFASPSNDSVDIEDRTDWEPPTEEELTPKELLALGWSSHDPIAHWPVASLMLELSDIAYLPPATAREKIRELGWESESINAGSMQGYVIDAGDDSIVTFRGTEGHEYDIVQDLRFIGVNTEQGAMHGGFAKGYDSMHDQVVELLERYQTKRVWLTGHSLGGGLAVVCAYRLLEGTTYPIAGMMTFGQPKVVRSQLVEYLGPKLIGKYVFFVNDMDPVTRVISPYEHFGHMVRWNDNDIERSQMLLMSAGADSPAAGQEAGYIEGMTQADFQELLRSVEESNTPKFDENGNQLVQGFVPNVFDHYLDAYREMLEQLRTHSNR</sequence>
<protein>
    <submittedName>
        <fullName evidence="2">Lipase (Class 3)</fullName>
    </submittedName>
</protein>
<dbReference type="CDD" id="cd00519">
    <property type="entry name" value="Lipase_3"/>
    <property type="match status" value="1"/>
</dbReference>
<dbReference type="Pfam" id="PF01764">
    <property type="entry name" value="Lipase_3"/>
    <property type="match status" value="1"/>
</dbReference>
<name>A0A518IT50_9BACT</name>
<organism evidence="2 3">
    <name type="scientific">Rosistilla oblonga</name>
    <dbReference type="NCBI Taxonomy" id="2527990"/>
    <lineage>
        <taxon>Bacteria</taxon>
        <taxon>Pseudomonadati</taxon>
        <taxon>Planctomycetota</taxon>
        <taxon>Planctomycetia</taxon>
        <taxon>Pirellulales</taxon>
        <taxon>Pirellulaceae</taxon>
        <taxon>Rosistilla</taxon>
    </lineage>
</organism>
<dbReference type="Proteomes" id="UP000316770">
    <property type="component" value="Chromosome"/>
</dbReference>
<proteinExistence type="predicted"/>
<accession>A0A518IT50</accession>
<dbReference type="EMBL" id="CP036318">
    <property type="protein sequence ID" value="QDV56266.1"/>
    <property type="molecule type" value="Genomic_DNA"/>
</dbReference>
<evidence type="ECO:0000313" key="2">
    <source>
        <dbReference type="EMBL" id="QDV56266.1"/>
    </source>
</evidence>
<evidence type="ECO:0000259" key="1">
    <source>
        <dbReference type="Pfam" id="PF01764"/>
    </source>
</evidence>